<dbReference type="Proteomes" id="UP001286313">
    <property type="component" value="Unassembled WGS sequence"/>
</dbReference>
<evidence type="ECO:0000313" key="1">
    <source>
        <dbReference type="EMBL" id="KAK3889490.1"/>
    </source>
</evidence>
<sequence length="148" mass="16909">MTLIRTDLSQTRIEQPVECGKGTEHLRGQSPSRTNHAGRHLHHIMQDTQTMQLLNNVTEPTHICGGRLDLAFASHTLASNFAWRNHNHLASDHYATVSTIATSYSNHVPPQLTGWNIKEADSALFEHEITQWWEEARNRADRNLDEHE</sequence>
<comment type="caution">
    <text evidence="1">The sequence shown here is derived from an EMBL/GenBank/DDBJ whole genome shotgun (WGS) entry which is preliminary data.</text>
</comment>
<dbReference type="InterPro" id="IPR036691">
    <property type="entry name" value="Endo/exonu/phosph_ase_sf"/>
</dbReference>
<keyword evidence="2" id="KW-1185">Reference proteome</keyword>
<name>A0AAE1GCS9_PETCI</name>
<accession>A0AAE1GCS9</accession>
<proteinExistence type="predicted"/>
<dbReference type="EMBL" id="JAWQEG010000482">
    <property type="protein sequence ID" value="KAK3889490.1"/>
    <property type="molecule type" value="Genomic_DNA"/>
</dbReference>
<organism evidence="1 2">
    <name type="scientific">Petrolisthes cinctipes</name>
    <name type="common">Flat porcelain crab</name>
    <dbReference type="NCBI Taxonomy" id="88211"/>
    <lineage>
        <taxon>Eukaryota</taxon>
        <taxon>Metazoa</taxon>
        <taxon>Ecdysozoa</taxon>
        <taxon>Arthropoda</taxon>
        <taxon>Crustacea</taxon>
        <taxon>Multicrustacea</taxon>
        <taxon>Malacostraca</taxon>
        <taxon>Eumalacostraca</taxon>
        <taxon>Eucarida</taxon>
        <taxon>Decapoda</taxon>
        <taxon>Pleocyemata</taxon>
        <taxon>Anomura</taxon>
        <taxon>Galatheoidea</taxon>
        <taxon>Porcellanidae</taxon>
        <taxon>Petrolisthes</taxon>
    </lineage>
</organism>
<reference evidence="1" key="1">
    <citation type="submission" date="2023-10" db="EMBL/GenBank/DDBJ databases">
        <title>Genome assemblies of two species of porcelain crab, Petrolisthes cinctipes and Petrolisthes manimaculis (Anomura: Porcellanidae).</title>
        <authorList>
            <person name="Angst P."/>
        </authorList>
    </citation>
    <scope>NUCLEOTIDE SEQUENCE</scope>
    <source>
        <strain evidence="1">PB745_01</strain>
        <tissue evidence="1">Gill</tissue>
    </source>
</reference>
<dbReference type="Gene3D" id="3.60.10.10">
    <property type="entry name" value="Endonuclease/exonuclease/phosphatase"/>
    <property type="match status" value="1"/>
</dbReference>
<dbReference type="AlphaFoldDB" id="A0AAE1GCS9"/>
<protein>
    <submittedName>
        <fullName evidence="1">Uncharacterized protein</fullName>
    </submittedName>
</protein>
<gene>
    <name evidence="1" type="ORF">Pcinc_006516</name>
</gene>
<evidence type="ECO:0000313" key="2">
    <source>
        <dbReference type="Proteomes" id="UP001286313"/>
    </source>
</evidence>
<dbReference type="SUPFAM" id="SSF56219">
    <property type="entry name" value="DNase I-like"/>
    <property type="match status" value="1"/>
</dbReference>